<dbReference type="RefSeq" id="WP_095549062.1">
    <property type="nucleotide sequence ID" value="NZ_NSJF01000001.1"/>
</dbReference>
<evidence type="ECO:0000256" key="1">
    <source>
        <dbReference type="ARBA" id="ARBA00009981"/>
    </source>
</evidence>
<name>A0A2A2AEP7_9BURK</name>
<dbReference type="Pfam" id="PF02604">
    <property type="entry name" value="PhdYeFM_antitox"/>
    <property type="match status" value="1"/>
</dbReference>
<dbReference type="InterPro" id="IPR006442">
    <property type="entry name" value="Antitoxin_Phd/YefM"/>
</dbReference>
<comment type="function">
    <text evidence="2">Antitoxin component of a type II toxin-antitoxin (TA) system.</text>
</comment>
<gene>
    <name evidence="3" type="ORF">CK620_00795</name>
</gene>
<reference evidence="3 4" key="1">
    <citation type="submission" date="2017-08" db="EMBL/GenBank/DDBJ databases">
        <title>WGS of Clinical strains of the CDC Group NO-1 linked to zoonotic infections in humans.</title>
        <authorList>
            <person name="Bernier A.-M."/>
            <person name="Bernard K."/>
        </authorList>
    </citation>
    <scope>NUCLEOTIDE SEQUENCE [LARGE SCALE GENOMIC DNA]</scope>
    <source>
        <strain evidence="3 4">NML03-0146</strain>
    </source>
</reference>
<dbReference type="NCBIfam" id="TIGR01552">
    <property type="entry name" value="phd_fam"/>
    <property type="match status" value="1"/>
</dbReference>
<dbReference type="Proteomes" id="UP000217999">
    <property type="component" value="Unassembled WGS sequence"/>
</dbReference>
<dbReference type="Gene3D" id="1.10.1220.170">
    <property type="match status" value="1"/>
</dbReference>
<dbReference type="EMBL" id="NSJF01000001">
    <property type="protein sequence ID" value="PAT36267.1"/>
    <property type="molecule type" value="Genomic_DNA"/>
</dbReference>
<evidence type="ECO:0000313" key="3">
    <source>
        <dbReference type="EMBL" id="PAT36267.1"/>
    </source>
</evidence>
<dbReference type="PANTHER" id="PTHR33713:SF6">
    <property type="entry name" value="ANTITOXIN YEFM"/>
    <property type="match status" value="1"/>
</dbReference>
<proteinExistence type="inferred from homology"/>
<organism evidence="3 4">
    <name type="scientific">Vandammella animalimorsus</name>
    <dbReference type="NCBI Taxonomy" id="2029117"/>
    <lineage>
        <taxon>Bacteria</taxon>
        <taxon>Pseudomonadati</taxon>
        <taxon>Pseudomonadota</taxon>
        <taxon>Betaproteobacteria</taxon>
        <taxon>Burkholderiales</taxon>
        <taxon>Comamonadaceae</taxon>
        <taxon>Vandammella</taxon>
    </lineage>
</organism>
<dbReference type="InterPro" id="IPR036165">
    <property type="entry name" value="YefM-like_sf"/>
</dbReference>
<dbReference type="PANTHER" id="PTHR33713">
    <property type="entry name" value="ANTITOXIN YAFN-RELATED"/>
    <property type="match status" value="1"/>
</dbReference>
<protein>
    <recommendedName>
        <fullName evidence="2">Antitoxin</fullName>
    </recommendedName>
</protein>
<sequence length="84" mass="9861">MQAITYSEARNNLAKHLDRVVNDCDFTVITRQKGEAAVLMSLREFESWKETLFLLRGKNGPRLLKSVENIRNRRNLTQRELIDE</sequence>
<dbReference type="SUPFAM" id="SSF143120">
    <property type="entry name" value="YefM-like"/>
    <property type="match status" value="1"/>
</dbReference>
<evidence type="ECO:0000313" key="4">
    <source>
        <dbReference type="Proteomes" id="UP000217999"/>
    </source>
</evidence>
<comment type="similarity">
    <text evidence="1 2">Belongs to the phD/YefM antitoxin family.</text>
</comment>
<comment type="caution">
    <text evidence="3">The sequence shown here is derived from an EMBL/GenBank/DDBJ whole genome shotgun (WGS) entry which is preliminary data.</text>
</comment>
<dbReference type="InterPro" id="IPR051405">
    <property type="entry name" value="phD/YefM_antitoxin"/>
</dbReference>
<dbReference type="AlphaFoldDB" id="A0A2A2AEP7"/>
<accession>A0A2A2AEP7</accession>
<dbReference type="Gene3D" id="3.40.1620.10">
    <property type="entry name" value="YefM-like domain"/>
    <property type="match status" value="1"/>
</dbReference>
<evidence type="ECO:0000256" key="2">
    <source>
        <dbReference type="RuleBase" id="RU362080"/>
    </source>
</evidence>